<dbReference type="InterPro" id="IPR036412">
    <property type="entry name" value="HAD-like_sf"/>
</dbReference>
<dbReference type="GO" id="GO:0046872">
    <property type="term" value="F:metal ion binding"/>
    <property type="evidence" value="ECO:0007669"/>
    <property type="project" value="UniProtKB-KW"/>
</dbReference>
<dbReference type="STRING" id="35570.A0A1I8PGX2"/>
<dbReference type="Pfam" id="PF05761">
    <property type="entry name" value="5_nucleotid"/>
    <property type="match status" value="1"/>
</dbReference>
<dbReference type="OrthoDB" id="6503940at2759"/>
<accession>A0A1I8PGX2</accession>
<evidence type="ECO:0000313" key="5">
    <source>
        <dbReference type="EnsemblMetazoa" id="SCAU007982-PA"/>
    </source>
</evidence>
<dbReference type="SUPFAM" id="SSF56784">
    <property type="entry name" value="HAD-like"/>
    <property type="match status" value="1"/>
</dbReference>
<dbReference type="InterPro" id="IPR023214">
    <property type="entry name" value="HAD_sf"/>
</dbReference>
<keyword evidence="2" id="KW-0479">Metal-binding</keyword>
<keyword evidence="3" id="KW-0378">Hydrolase</keyword>
<evidence type="ECO:0000256" key="2">
    <source>
        <dbReference type="ARBA" id="ARBA00022723"/>
    </source>
</evidence>
<gene>
    <name evidence="5" type="primary">106084828</name>
</gene>
<dbReference type="VEuPathDB" id="VectorBase:SCAU007982"/>
<proteinExistence type="inferred from homology"/>
<dbReference type="PANTHER" id="PTHR12103">
    <property type="entry name" value="5'-NUCLEOTIDASE DOMAIN-CONTAINING"/>
    <property type="match status" value="1"/>
</dbReference>
<keyword evidence="6" id="KW-1185">Reference proteome</keyword>
<evidence type="ECO:0000256" key="1">
    <source>
        <dbReference type="ARBA" id="ARBA00009589"/>
    </source>
</evidence>
<organism evidence="5 6">
    <name type="scientific">Stomoxys calcitrans</name>
    <name type="common">Stable fly</name>
    <name type="synonym">Conops calcitrans</name>
    <dbReference type="NCBI Taxonomy" id="35570"/>
    <lineage>
        <taxon>Eukaryota</taxon>
        <taxon>Metazoa</taxon>
        <taxon>Ecdysozoa</taxon>
        <taxon>Arthropoda</taxon>
        <taxon>Hexapoda</taxon>
        <taxon>Insecta</taxon>
        <taxon>Pterygota</taxon>
        <taxon>Neoptera</taxon>
        <taxon>Endopterygota</taxon>
        <taxon>Diptera</taxon>
        <taxon>Brachycera</taxon>
        <taxon>Muscomorpha</taxon>
        <taxon>Muscoidea</taxon>
        <taxon>Muscidae</taxon>
        <taxon>Stomoxys</taxon>
    </lineage>
</organism>
<reference evidence="5" key="1">
    <citation type="submission" date="2020-05" db="UniProtKB">
        <authorList>
            <consortium name="EnsemblMetazoa"/>
        </authorList>
    </citation>
    <scope>IDENTIFICATION</scope>
    <source>
        <strain evidence="5">USDA</strain>
    </source>
</reference>
<dbReference type="AlphaFoldDB" id="A0A1I8PGX2"/>
<sequence>MFNLGVRCVQSTKIQVDTVLFTLVKLRNYVSFKTAARCLSVNTNIQRRFYSNNTMLNLKDFCISDYDVIGFDLDGTLLRYNLNNMVPLEYELLVKYLMEKKYPRVLLDKQFDSDFIQKGLIVDAERGNLIKLAADGEILKATHGTRFLSSAEIEDVYGKSRKWDIAQDYINDPLSAWNGPVSEKLRTLLDYFDIAASLVFAQAVDALDETVYTNTNVLQKNDYKVWPDILSGLIQMYSRDHFASGTSAYFEALKQNPEKYLLKTDQQVIQLLRELRSSGKALYLLTGSNIDFANFTASYALGPNWRDLFNCVVSFAKKPGFFFMQRSFLQNNNLSEVPNSEMPLQDDLLAKGKSFSQGNWEQLNESLCKHVLRKDVNKTSRSLYVGDNLIQDVYAPYTKASMDAIAISEEMFENKSSYEYYKIIQSSSWGSYFNLNGRPTLWFSVIENYSKLCISQMDVIANVPVKEKIQCGNQHGFFPNVPNGQLVQ</sequence>
<dbReference type="InterPro" id="IPR008380">
    <property type="entry name" value="HAD-SF_hydro_IG_5-nucl"/>
</dbReference>
<dbReference type="GO" id="GO:0008253">
    <property type="term" value="F:5'-nucleotidase activity"/>
    <property type="evidence" value="ECO:0007669"/>
    <property type="project" value="TreeGrafter"/>
</dbReference>
<name>A0A1I8PGX2_STOCA</name>
<dbReference type="KEGG" id="scac:106084828"/>
<evidence type="ECO:0000256" key="3">
    <source>
        <dbReference type="ARBA" id="ARBA00022801"/>
    </source>
</evidence>
<evidence type="ECO:0000313" key="6">
    <source>
        <dbReference type="Proteomes" id="UP000095300"/>
    </source>
</evidence>
<evidence type="ECO:0008006" key="7">
    <source>
        <dbReference type="Google" id="ProtNLM"/>
    </source>
</evidence>
<evidence type="ECO:0000256" key="4">
    <source>
        <dbReference type="ARBA" id="ARBA00022842"/>
    </source>
</evidence>
<dbReference type="Gene3D" id="3.40.50.1000">
    <property type="entry name" value="HAD superfamily/HAD-like"/>
    <property type="match status" value="1"/>
</dbReference>
<protein>
    <recommendedName>
        <fullName evidence="7">5'-nucleotidase domain-containing protein 1</fullName>
    </recommendedName>
</protein>
<comment type="similarity">
    <text evidence="1">Belongs to the 5'(3')-deoxyribonucleotidase family.</text>
</comment>
<dbReference type="EnsemblMetazoa" id="SCAU007982-RA">
    <property type="protein sequence ID" value="SCAU007982-PA"/>
    <property type="gene ID" value="SCAU007982"/>
</dbReference>
<dbReference type="PANTHER" id="PTHR12103:SF38">
    <property type="entry name" value="5'-NUCLEOTIDASE DOMAIN-CONTAINING PROTEIN 1"/>
    <property type="match status" value="1"/>
</dbReference>
<dbReference type="NCBIfam" id="TIGR02244">
    <property type="entry name" value="HAD-IG-Ncltidse"/>
    <property type="match status" value="1"/>
</dbReference>
<keyword evidence="4" id="KW-0460">Magnesium</keyword>
<dbReference type="Proteomes" id="UP000095300">
    <property type="component" value="Unassembled WGS sequence"/>
</dbReference>